<dbReference type="AlphaFoldDB" id="A0A397G6X8"/>
<feature type="transmembrane region" description="Helical" evidence="11">
    <location>
        <begin position="258"/>
        <end position="277"/>
    </location>
</feature>
<dbReference type="GO" id="GO:0015386">
    <property type="term" value="F:potassium:proton antiporter activity"/>
    <property type="evidence" value="ECO:0007669"/>
    <property type="project" value="TreeGrafter"/>
</dbReference>
<gene>
    <name evidence="13" type="ORF">Glove_606g123</name>
</gene>
<feature type="domain" description="Cation/H+ exchanger transmembrane" evidence="12">
    <location>
        <begin position="31"/>
        <end position="415"/>
    </location>
</feature>
<feature type="transmembrane region" description="Helical" evidence="11">
    <location>
        <begin position="205"/>
        <end position="227"/>
    </location>
</feature>
<feature type="transmembrane region" description="Helical" evidence="11">
    <location>
        <begin position="320"/>
        <end position="342"/>
    </location>
</feature>
<feature type="transmembrane region" description="Helical" evidence="11">
    <location>
        <begin position="389"/>
        <end position="408"/>
    </location>
</feature>
<comment type="similarity">
    <text evidence="9">Belongs to the monovalent cation:proton antiporter 1 (CPA1) transporter (TC 2.A.36) family.</text>
</comment>
<dbReference type="Pfam" id="PF00999">
    <property type="entry name" value="Na_H_Exchanger"/>
    <property type="match status" value="1"/>
</dbReference>
<feature type="transmembrane region" description="Helical" evidence="11">
    <location>
        <begin position="289"/>
        <end position="308"/>
    </location>
</feature>
<evidence type="ECO:0000256" key="9">
    <source>
        <dbReference type="RuleBase" id="RU003722"/>
    </source>
</evidence>
<comment type="subcellular location">
    <subcellularLocation>
        <location evidence="1">Membrane</location>
        <topology evidence="1">Multi-pass membrane protein</topology>
    </subcellularLocation>
</comment>
<feature type="compositionally biased region" description="Low complexity" evidence="10">
    <location>
        <begin position="544"/>
        <end position="572"/>
    </location>
</feature>
<evidence type="ECO:0000256" key="10">
    <source>
        <dbReference type="SAM" id="MobiDB-lite"/>
    </source>
</evidence>
<feature type="region of interest" description="Disordered" evidence="10">
    <location>
        <begin position="540"/>
        <end position="572"/>
    </location>
</feature>
<dbReference type="GO" id="GO:0007035">
    <property type="term" value="P:vacuolar acidification"/>
    <property type="evidence" value="ECO:0007669"/>
    <property type="project" value="TreeGrafter"/>
</dbReference>
<feature type="transmembrane region" description="Helical" evidence="11">
    <location>
        <begin position="107"/>
        <end position="131"/>
    </location>
</feature>
<dbReference type="GO" id="GO:0005770">
    <property type="term" value="C:late endosome"/>
    <property type="evidence" value="ECO:0007669"/>
    <property type="project" value="TreeGrafter"/>
</dbReference>
<evidence type="ECO:0000313" key="14">
    <source>
        <dbReference type="Proteomes" id="UP000266861"/>
    </source>
</evidence>
<keyword evidence="7 11" id="KW-0472">Membrane</keyword>
<evidence type="ECO:0000256" key="1">
    <source>
        <dbReference type="ARBA" id="ARBA00004141"/>
    </source>
</evidence>
<dbReference type="Proteomes" id="UP000266861">
    <property type="component" value="Unassembled WGS sequence"/>
</dbReference>
<name>A0A397G6X8_9GLOM</name>
<evidence type="ECO:0000256" key="11">
    <source>
        <dbReference type="SAM" id="Phobius"/>
    </source>
</evidence>
<evidence type="ECO:0000256" key="2">
    <source>
        <dbReference type="ARBA" id="ARBA00022448"/>
    </source>
</evidence>
<keyword evidence="3 9" id="KW-0812">Transmembrane</keyword>
<dbReference type="STRING" id="1348612.A0A397G6X8"/>
<keyword evidence="6 9" id="KW-0406">Ion transport</keyword>
<evidence type="ECO:0000256" key="4">
    <source>
        <dbReference type="ARBA" id="ARBA00022989"/>
    </source>
</evidence>
<keyword evidence="9" id="KW-0050">Antiport</keyword>
<dbReference type="PANTHER" id="PTHR10110">
    <property type="entry name" value="SODIUM/HYDROGEN EXCHANGER"/>
    <property type="match status" value="1"/>
</dbReference>
<dbReference type="GO" id="GO:0000329">
    <property type="term" value="C:fungal-type vacuole membrane"/>
    <property type="evidence" value="ECO:0007669"/>
    <property type="project" value="TreeGrafter"/>
</dbReference>
<keyword evidence="8 9" id="KW-0739">Sodium transport</keyword>
<dbReference type="GO" id="GO:0015385">
    <property type="term" value="F:sodium:proton antiporter activity"/>
    <property type="evidence" value="ECO:0007669"/>
    <property type="project" value="InterPro"/>
</dbReference>
<dbReference type="EMBL" id="PQFF01000504">
    <property type="protein sequence ID" value="RHZ46791.1"/>
    <property type="molecule type" value="Genomic_DNA"/>
</dbReference>
<dbReference type="InterPro" id="IPR006153">
    <property type="entry name" value="Cation/H_exchanger_TM"/>
</dbReference>
<dbReference type="InterPro" id="IPR004709">
    <property type="entry name" value="NaH_exchanger"/>
</dbReference>
<dbReference type="PANTHER" id="PTHR10110:SF187">
    <property type="entry name" value="SODIUM_HYDROGEN EXCHANGER"/>
    <property type="match status" value="1"/>
</dbReference>
<organism evidence="13 14">
    <name type="scientific">Diversispora epigaea</name>
    <dbReference type="NCBI Taxonomy" id="1348612"/>
    <lineage>
        <taxon>Eukaryota</taxon>
        <taxon>Fungi</taxon>
        <taxon>Fungi incertae sedis</taxon>
        <taxon>Mucoromycota</taxon>
        <taxon>Glomeromycotina</taxon>
        <taxon>Glomeromycetes</taxon>
        <taxon>Diversisporales</taxon>
        <taxon>Diversisporaceae</taxon>
        <taxon>Diversispora</taxon>
    </lineage>
</organism>
<dbReference type="InterPro" id="IPR018422">
    <property type="entry name" value="Cation/H_exchanger_CPA1"/>
</dbReference>
<dbReference type="Gene3D" id="6.10.140.1330">
    <property type="match status" value="1"/>
</dbReference>
<dbReference type="OrthoDB" id="196264at2759"/>
<dbReference type="NCBIfam" id="TIGR00840">
    <property type="entry name" value="b_cpa1"/>
    <property type="match status" value="1"/>
</dbReference>
<dbReference type="PRINTS" id="PR01084">
    <property type="entry name" value="NAHEXCHNGR"/>
</dbReference>
<protein>
    <recommendedName>
        <fullName evidence="9">Sodium/hydrogen exchanger</fullName>
    </recommendedName>
</protein>
<evidence type="ECO:0000256" key="3">
    <source>
        <dbReference type="ARBA" id="ARBA00022692"/>
    </source>
</evidence>
<keyword evidence="14" id="KW-1185">Reference proteome</keyword>
<accession>A0A397G6X8</accession>
<evidence type="ECO:0000256" key="7">
    <source>
        <dbReference type="ARBA" id="ARBA00023136"/>
    </source>
</evidence>
<comment type="caution">
    <text evidence="13">The sequence shown here is derived from an EMBL/GenBank/DDBJ whole genome shotgun (WGS) entry which is preliminary data.</text>
</comment>
<evidence type="ECO:0000256" key="5">
    <source>
        <dbReference type="ARBA" id="ARBA00023053"/>
    </source>
</evidence>
<feature type="compositionally biased region" description="Polar residues" evidence="10">
    <location>
        <begin position="450"/>
        <end position="468"/>
    </location>
</feature>
<keyword evidence="5" id="KW-0915">Sodium</keyword>
<feature type="transmembrane region" description="Helical" evidence="11">
    <location>
        <begin position="363"/>
        <end position="383"/>
    </location>
</feature>
<feature type="transmembrane region" description="Helical" evidence="11">
    <location>
        <begin position="44"/>
        <end position="64"/>
    </location>
</feature>
<evidence type="ECO:0000259" key="12">
    <source>
        <dbReference type="Pfam" id="PF00999"/>
    </source>
</evidence>
<evidence type="ECO:0000256" key="8">
    <source>
        <dbReference type="ARBA" id="ARBA00023201"/>
    </source>
</evidence>
<evidence type="ECO:0000256" key="6">
    <source>
        <dbReference type="ARBA" id="ARBA00023065"/>
    </source>
</evidence>
<feature type="compositionally biased region" description="Basic and acidic residues" evidence="10">
    <location>
        <begin position="434"/>
        <end position="443"/>
    </location>
</feature>
<feature type="transmembrane region" description="Helical" evidence="11">
    <location>
        <begin position="15"/>
        <end position="37"/>
    </location>
</feature>
<feature type="region of interest" description="Disordered" evidence="10">
    <location>
        <begin position="607"/>
        <end position="633"/>
    </location>
</feature>
<feature type="region of interest" description="Disordered" evidence="10">
    <location>
        <begin position="424"/>
        <end position="471"/>
    </location>
</feature>
<evidence type="ECO:0000313" key="13">
    <source>
        <dbReference type="EMBL" id="RHZ46791.1"/>
    </source>
</evidence>
<reference evidence="13 14" key="1">
    <citation type="submission" date="2018-08" db="EMBL/GenBank/DDBJ databases">
        <title>Genome and evolution of the arbuscular mycorrhizal fungus Diversispora epigaea (formerly Glomus versiforme) and its bacterial endosymbionts.</title>
        <authorList>
            <person name="Sun X."/>
            <person name="Fei Z."/>
            <person name="Harrison M."/>
        </authorList>
    </citation>
    <scope>NUCLEOTIDE SEQUENCE [LARGE SCALE GENOMIC DNA]</scope>
    <source>
        <strain evidence="13 14">IT104</strain>
    </source>
</reference>
<dbReference type="GO" id="GO:0005769">
    <property type="term" value="C:early endosome"/>
    <property type="evidence" value="ECO:0007669"/>
    <property type="project" value="TreeGrafter"/>
</dbReference>
<feature type="transmembrane region" description="Helical" evidence="11">
    <location>
        <begin position="143"/>
        <end position="165"/>
    </location>
</feature>
<proteinExistence type="inferred from homology"/>
<feature type="transmembrane region" description="Helical" evidence="11">
    <location>
        <begin position="76"/>
        <end position="95"/>
    </location>
</feature>
<keyword evidence="4 11" id="KW-1133">Transmembrane helix</keyword>
<sequence>MTTHDKTPNEEQSLYSSWALLIQTSLLILALWTSYYLQIKQIRAIHETVVSIFAGMFVGLIIRLSPGSMIQKMVTFHPSYFFNLLLPPIILNSGYEMKKENFFKNLGTILTFALVGTFISAIVIGILTAILSLTGIDSLSLSFLDSMIFGSVLSATDPVTVLAIFQSLKVDPRLYSIIFGESILNDATAIVLYETLKQYRGESFHLYNIIQGILYFLFNFGCSLIMGYSQLYKFPAIESCLIALIAYSSYLFSNGCKLSGIVSLLFCGITLKHYAYDNMALKTKRTTKYMFHVFSKLSENFIYIYLGLTLFTKTDLEYKPFFIFFTAIFMCVSRYCAVFPLSNLLNAIARYRKRTETLSHSHSVMLFWCGLRGAVAFALAAGLQGDNASAMRTTILVVVVLSVIVFGGTTSRMLEILKIQTGVEDHDNDDSDDEGVRQNEHEGSNGYGHSRSNSEGSIESNETGSSNNTEHHNLLSRAIPPVISSSSRQTHWFISFDDRFLKPLFTRQNNVKKHIDERWRNVDRRQQRDGEDYIVVLNSSSNHNNIPENSKHINNNNNSSNKNNINNDNNSIIDLEGDNHSSKISLNVNVTDNIQSFTDLSVLIKRKDDSDDDYDDGNDKDSQPLVNLKDFSN</sequence>
<keyword evidence="2 9" id="KW-0813">Transport</keyword>